<gene>
    <name evidence="1" type="ORF">L6452_36317</name>
</gene>
<evidence type="ECO:0000313" key="2">
    <source>
        <dbReference type="Proteomes" id="UP001055879"/>
    </source>
</evidence>
<evidence type="ECO:0000313" key="1">
    <source>
        <dbReference type="EMBL" id="KAI3681518.1"/>
    </source>
</evidence>
<protein>
    <submittedName>
        <fullName evidence="1">Uncharacterized protein</fullName>
    </submittedName>
</protein>
<accession>A0ACB8YD20</accession>
<reference evidence="1 2" key="2">
    <citation type="journal article" date="2022" name="Mol. Ecol. Resour.">
        <title>The genomes of chicory, endive, great burdock and yacon provide insights into Asteraceae paleo-polyploidization history and plant inulin production.</title>
        <authorList>
            <person name="Fan W."/>
            <person name="Wang S."/>
            <person name="Wang H."/>
            <person name="Wang A."/>
            <person name="Jiang F."/>
            <person name="Liu H."/>
            <person name="Zhao H."/>
            <person name="Xu D."/>
            <person name="Zhang Y."/>
        </authorList>
    </citation>
    <scope>NUCLEOTIDE SEQUENCE [LARGE SCALE GENOMIC DNA]</scope>
    <source>
        <strain evidence="2">cv. Niubang</strain>
    </source>
</reference>
<dbReference type="Proteomes" id="UP001055879">
    <property type="component" value="Linkage Group LG13"/>
</dbReference>
<reference evidence="2" key="1">
    <citation type="journal article" date="2022" name="Mol. Ecol. Resour.">
        <title>The genomes of chicory, endive, great burdock and yacon provide insights into Asteraceae palaeo-polyploidization history and plant inulin production.</title>
        <authorList>
            <person name="Fan W."/>
            <person name="Wang S."/>
            <person name="Wang H."/>
            <person name="Wang A."/>
            <person name="Jiang F."/>
            <person name="Liu H."/>
            <person name="Zhao H."/>
            <person name="Xu D."/>
            <person name="Zhang Y."/>
        </authorList>
    </citation>
    <scope>NUCLEOTIDE SEQUENCE [LARGE SCALE GENOMIC DNA]</scope>
    <source>
        <strain evidence="2">cv. Niubang</strain>
    </source>
</reference>
<name>A0ACB8YD20_ARCLA</name>
<sequence length="260" mass="29996">MSERKKGSSFKSSSSYKSKSRKSRALLTEVTDSSTDKSSTESEENSDEDMQRFAENLALLTKQFKSFRKNKYKPKYESHFSKDCKFKRTKNSEYYARKTLLAKKVEDGQNLMAEEENWFYKSSDDESAHFTQVCMMVKVDEDIGSYSDHSDCGFEVRIQSLKAQVKFMKDEFKSLKVKLSNERQTMLNFRDENAILKDVVKEKESEKDCLKKDKDVLTSKISELERDLVNLNAEKGKDVNDDDTLSFADSTLSLKSVSFG</sequence>
<proteinExistence type="predicted"/>
<comment type="caution">
    <text evidence="1">The sequence shown here is derived from an EMBL/GenBank/DDBJ whole genome shotgun (WGS) entry which is preliminary data.</text>
</comment>
<dbReference type="EMBL" id="CM042059">
    <property type="protein sequence ID" value="KAI3681518.1"/>
    <property type="molecule type" value="Genomic_DNA"/>
</dbReference>
<organism evidence="1 2">
    <name type="scientific">Arctium lappa</name>
    <name type="common">Greater burdock</name>
    <name type="synonym">Lappa major</name>
    <dbReference type="NCBI Taxonomy" id="4217"/>
    <lineage>
        <taxon>Eukaryota</taxon>
        <taxon>Viridiplantae</taxon>
        <taxon>Streptophyta</taxon>
        <taxon>Embryophyta</taxon>
        <taxon>Tracheophyta</taxon>
        <taxon>Spermatophyta</taxon>
        <taxon>Magnoliopsida</taxon>
        <taxon>eudicotyledons</taxon>
        <taxon>Gunneridae</taxon>
        <taxon>Pentapetalae</taxon>
        <taxon>asterids</taxon>
        <taxon>campanulids</taxon>
        <taxon>Asterales</taxon>
        <taxon>Asteraceae</taxon>
        <taxon>Carduoideae</taxon>
        <taxon>Cardueae</taxon>
        <taxon>Arctiinae</taxon>
        <taxon>Arctium</taxon>
    </lineage>
</organism>
<keyword evidence="2" id="KW-1185">Reference proteome</keyword>